<accession>A0AAD5QW76</accession>
<sequence>MDKYWFTVVLGRRRPEANGVLYYAQSHEENTNKELIGEWSKKAPFPKRYSTL</sequence>
<name>A0AAD5QW76_PARTN</name>
<evidence type="ECO:0000313" key="1">
    <source>
        <dbReference type="EMBL" id="KAJ1364645.1"/>
    </source>
</evidence>
<protein>
    <submittedName>
        <fullName evidence="1">Uncharacterized protein</fullName>
    </submittedName>
</protein>
<gene>
    <name evidence="1" type="ORF">KIN20_024774</name>
</gene>
<dbReference type="AlphaFoldDB" id="A0AAD5QW76"/>
<reference evidence="1" key="1">
    <citation type="submission" date="2021-06" db="EMBL/GenBank/DDBJ databases">
        <title>Parelaphostrongylus tenuis whole genome reference sequence.</title>
        <authorList>
            <person name="Garwood T.J."/>
            <person name="Larsen P.A."/>
            <person name="Fountain-Jones N.M."/>
            <person name="Garbe J.R."/>
            <person name="Macchietto M.G."/>
            <person name="Kania S.A."/>
            <person name="Gerhold R.W."/>
            <person name="Richards J.E."/>
            <person name="Wolf T.M."/>
        </authorList>
    </citation>
    <scope>NUCLEOTIDE SEQUENCE</scope>
    <source>
        <strain evidence="1">MNPRO001-30</strain>
        <tissue evidence="1">Meninges</tissue>
    </source>
</reference>
<comment type="caution">
    <text evidence="1">The sequence shown here is derived from an EMBL/GenBank/DDBJ whole genome shotgun (WGS) entry which is preliminary data.</text>
</comment>
<proteinExistence type="predicted"/>
<dbReference type="Proteomes" id="UP001196413">
    <property type="component" value="Unassembled WGS sequence"/>
</dbReference>
<organism evidence="1 2">
    <name type="scientific">Parelaphostrongylus tenuis</name>
    <name type="common">Meningeal worm</name>
    <dbReference type="NCBI Taxonomy" id="148309"/>
    <lineage>
        <taxon>Eukaryota</taxon>
        <taxon>Metazoa</taxon>
        <taxon>Ecdysozoa</taxon>
        <taxon>Nematoda</taxon>
        <taxon>Chromadorea</taxon>
        <taxon>Rhabditida</taxon>
        <taxon>Rhabditina</taxon>
        <taxon>Rhabditomorpha</taxon>
        <taxon>Strongyloidea</taxon>
        <taxon>Metastrongylidae</taxon>
        <taxon>Parelaphostrongylus</taxon>
    </lineage>
</organism>
<dbReference type="EMBL" id="JAHQIW010005020">
    <property type="protein sequence ID" value="KAJ1364645.1"/>
    <property type="molecule type" value="Genomic_DNA"/>
</dbReference>
<evidence type="ECO:0000313" key="2">
    <source>
        <dbReference type="Proteomes" id="UP001196413"/>
    </source>
</evidence>
<keyword evidence="2" id="KW-1185">Reference proteome</keyword>